<accession>A0A942UU65</accession>
<evidence type="ECO:0000256" key="2">
    <source>
        <dbReference type="SAM" id="Phobius"/>
    </source>
</evidence>
<comment type="caution">
    <text evidence="4">The sequence shown here is derived from an EMBL/GenBank/DDBJ whole genome shotgun (WGS) entry which is preliminary data.</text>
</comment>
<dbReference type="InterPro" id="IPR004474">
    <property type="entry name" value="LytR_CpsA_psr"/>
</dbReference>
<dbReference type="InterPro" id="IPR050922">
    <property type="entry name" value="LytR/CpsA/Psr_CW_biosynth"/>
</dbReference>
<gene>
    <name evidence="4" type="ORF">GOQ27_06300</name>
</gene>
<sequence length="306" mass="34304">MTKKKIILLGISAVLIGLLIGGGLYFVTTMNKLDRESISNNNEDLGISEDVMKELEEKNSKVKNIALFGIDAEEGVTGRSDAIMILTIDNEHNKLKLTSIMRDSYVNIDGRGKDKINHAYAFGGPELAVKTINQNFNLNIQDFATVNFSTLPKIIDAVGGVKIDVKDYEVSRSGVSQAGLQNLSGEQALKYSRIRYVGNGDFERTQRQREVLMALFHKVMERSIPSNITLANQILPMVKTNLTNTEIIKMGTNVMSNGSITPEMERFPRDGYVKGQKINGVYYLVYDEEDTIKQMQDYLFEDKKLD</sequence>
<dbReference type="RefSeq" id="WP_203365990.1">
    <property type="nucleotide sequence ID" value="NZ_WSFT01000028.1"/>
</dbReference>
<feature type="transmembrane region" description="Helical" evidence="2">
    <location>
        <begin position="6"/>
        <end position="27"/>
    </location>
</feature>
<dbReference type="Pfam" id="PF03816">
    <property type="entry name" value="LytR_cpsA_psr"/>
    <property type="match status" value="1"/>
</dbReference>
<evidence type="ECO:0000313" key="4">
    <source>
        <dbReference type="EMBL" id="MBS4538065.1"/>
    </source>
</evidence>
<dbReference type="Gene3D" id="3.40.630.190">
    <property type="entry name" value="LCP protein"/>
    <property type="match status" value="1"/>
</dbReference>
<dbReference type="Proteomes" id="UP000724672">
    <property type="component" value="Unassembled WGS sequence"/>
</dbReference>
<dbReference type="AlphaFoldDB" id="A0A942UU65"/>
<keyword evidence="2" id="KW-1133">Transmembrane helix</keyword>
<protein>
    <submittedName>
        <fullName evidence="4">LCP family protein</fullName>
    </submittedName>
</protein>
<reference evidence="4" key="1">
    <citation type="submission" date="2019-12" db="EMBL/GenBank/DDBJ databases">
        <title>Clostridiaceae gen. nov. sp. nov., isolated from sediment in Xinjiang, China.</title>
        <authorList>
            <person name="Zhang R."/>
        </authorList>
    </citation>
    <scope>NUCLEOTIDE SEQUENCE</scope>
    <source>
        <strain evidence="4">D2Q-11</strain>
    </source>
</reference>
<evidence type="ECO:0000259" key="3">
    <source>
        <dbReference type="Pfam" id="PF03816"/>
    </source>
</evidence>
<proteinExistence type="inferred from homology"/>
<dbReference type="NCBIfam" id="TIGR00350">
    <property type="entry name" value="lytR_cpsA_psr"/>
    <property type="match status" value="1"/>
</dbReference>
<dbReference type="PANTHER" id="PTHR33392">
    <property type="entry name" value="POLYISOPRENYL-TEICHOIC ACID--PEPTIDOGLYCAN TEICHOIC ACID TRANSFERASE TAGU"/>
    <property type="match status" value="1"/>
</dbReference>
<keyword evidence="5" id="KW-1185">Reference proteome</keyword>
<comment type="similarity">
    <text evidence="1">Belongs to the LytR/CpsA/Psr (LCP) family.</text>
</comment>
<organism evidence="4 5">
    <name type="scientific">Anaeromonas frigoriresistens</name>
    <dbReference type="NCBI Taxonomy" id="2683708"/>
    <lineage>
        <taxon>Bacteria</taxon>
        <taxon>Bacillati</taxon>
        <taxon>Bacillota</taxon>
        <taxon>Tissierellia</taxon>
        <taxon>Tissierellales</taxon>
        <taxon>Thermohalobacteraceae</taxon>
        <taxon>Anaeromonas</taxon>
    </lineage>
</organism>
<dbReference type="PANTHER" id="PTHR33392:SF6">
    <property type="entry name" value="POLYISOPRENYL-TEICHOIC ACID--PEPTIDOGLYCAN TEICHOIC ACID TRANSFERASE TAGU"/>
    <property type="match status" value="1"/>
</dbReference>
<dbReference type="EMBL" id="WSFT01000028">
    <property type="protein sequence ID" value="MBS4538065.1"/>
    <property type="molecule type" value="Genomic_DNA"/>
</dbReference>
<name>A0A942UU65_9FIRM</name>
<evidence type="ECO:0000313" key="5">
    <source>
        <dbReference type="Proteomes" id="UP000724672"/>
    </source>
</evidence>
<keyword evidence="2" id="KW-0472">Membrane</keyword>
<evidence type="ECO:0000256" key="1">
    <source>
        <dbReference type="ARBA" id="ARBA00006068"/>
    </source>
</evidence>
<keyword evidence="2" id="KW-0812">Transmembrane</keyword>
<feature type="domain" description="Cell envelope-related transcriptional attenuator" evidence="3">
    <location>
        <begin position="79"/>
        <end position="219"/>
    </location>
</feature>